<reference evidence="16 17" key="2">
    <citation type="journal article" date="2008" name="Int. J. Syst. Evol. Microbiol.">
        <title>Methanocella paludicola gen. nov., sp. nov., a methane-producing archaeon, the first isolate of the lineage 'Rice Cluster I', and proposal of the new archaeal order Methanocellales ord. nov.</title>
        <authorList>
            <person name="Sakai S."/>
            <person name="Imachi H."/>
            <person name="Hanada S."/>
            <person name="Ohashi A."/>
            <person name="Harada H."/>
            <person name="Kamagata Y."/>
        </authorList>
    </citation>
    <scope>NUCLEOTIDE SEQUENCE [LARGE SCALE GENOMIC DNA]</scope>
    <source>
        <strain evidence="17">DSM 17711 / JCM 13418 / NBRC 101707 / SANAE</strain>
    </source>
</reference>
<evidence type="ECO:0000256" key="9">
    <source>
        <dbReference type="ARBA" id="ARBA00022840"/>
    </source>
</evidence>
<keyword evidence="7 12" id="KW-0547">Nucleotide-binding</keyword>
<keyword evidence="5 12" id="KW-0808">Transferase</keyword>
<dbReference type="AlphaFoldDB" id="D1YVJ8"/>
<dbReference type="InParanoid" id="D1YVJ8"/>
<dbReference type="InterPro" id="IPR002192">
    <property type="entry name" value="PPDK_AMP/ATP-bd"/>
</dbReference>
<dbReference type="FunCoup" id="D1YVJ8">
    <property type="interactions" value="53"/>
</dbReference>
<dbReference type="RefSeq" id="WP_012899150.1">
    <property type="nucleotide sequence ID" value="NC_013665.1"/>
</dbReference>
<gene>
    <name evidence="16" type="primary">ppsA-1</name>
    <name evidence="16" type="ordered locus">MCP_0398</name>
</gene>
<keyword evidence="17" id="KW-1185">Reference proteome</keyword>
<dbReference type="InterPro" id="IPR000121">
    <property type="entry name" value="PEP_util_C"/>
</dbReference>
<dbReference type="PANTHER" id="PTHR43030">
    <property type="entry name" value="PHOSPHOENOLPYRUVATE SYNTHASE"/>
    <property type="match status" value="1"/>
</dbReference>
<dbReference type="InterPro" id="IPR036637">
    <property type="entry name" value="Phosphohistidine_dom_sf"/>
</dbReference>
<dbReference type="GO" id="GO:0008986">
    <property type="term" value="F:pyruvate, water dikinase activity"/>
    <property type="evidence" value="ECO:0007669"/>
    <property type="project" value="UniProtKB-EC"/>
</dbReference>
<comment type="cofactor">
    <cofactor evidence="1 12">
        <name>Mg(2+)</name>
        <dbReference type="ChEBI" id="CHEBI:18420"/>
    </cofactor>
</comment>
<feature type="domain" description="PEP-utilising enzyme mobile" evidence="13">
    <location>
        <begin position="380"/>
        <end position="449"/>
    </location>
</feature>
<name>D1YVJ8_METPS</name>
<dbReference type="GO" id="GO:0046872">
    <property type="term" value="F:metal ion binding"/>
    <property type="evidence" value="ECO:0007669"/>
    <property type="project" value="UniProtKB-KW"/>
</dbReference>
<dbReference type="PIRSF" id="PIRSF000854">
    <property type="entry name" value="PEP_synthase"/>
    <property type="match status" value="1"/>
</dbReference>
<dbReference type="eggNOG" id="arCOG01111">
    <property type="taxonomic scope" value="Archaea"/>
</dbReference>
<evidence type="ECO:0000313" key="17">
    <source>
        <dbReference type="Proteomes" id="UP000001882"/>
    </source>
</evidence>
<dbReference type="InterPro" id="IPR040442">
    <property type="entry name" value="Pyrv_kinase-like_dom_sf"/>
</dbReference>
<dbReference type="Pfam" id="PF01326">
    <property type="entry name" value="PPDK_N"/>
    <property type="match status" value="1"/>
</dbReference>
<evidence type="ECO:0000256" key="10">
    <source>
        <dbReference type="ARBA" id="ARBA00022842"/>
    </source>
</evidence>
<evidence type="ECO:0000256" key="2">
    <source>
        <dbReference type="ARBA" id="ARBA00002988"/>
    </source>
</evidence>
<dbReference type="PANTHER" id="PTHR43030:SF1">
    <property type="entry name" value="PHOSPHOENOLPYRUVATE SYNTHASE"/>
    <property type="match status" value="1"/>
</dbReference>
<dbReference type="GO" id="GO:0005524">
    <property type="term" value="F:ATP binding"/>
    <property type="evidence" value="ECO:0007669"/>
    <property type="project" value="UniProtKB-KW"/>
</dbReference>
<dbReference type="Gene3D" id="3.30.1490.20">
    <property type="entry name" value="ATP-grasp fold, A domain"/>
    <property type="match status" value="1"/>
</dbReference>
<evidence type="ECO:0000259" key="13">
    <source>
        <dbReference type="Pfam" id="PF00391"/>
    </source>
</evidence>
<dbReference type="InterPro" id="IPR006319">
    <property type="entry name" value="PEP_synth"/>
</dbReference>
<dbReference type="InterPro" id="IPR023151">
    <property type="entry name" value="PEP_util_CS"/>
</dbReference>
<evidence type="ECO:0000259" key="15">
    <source>
        <dbReference type="Pfam" id="PF02896"/>
    </source>
</evidence>
<evidence type="ECO:0000256" key="8">
    <source>
        <dbReference type="ARBA" id="ARBA00022777"/>
    </source>
</evidence>
<keyword evidence="10 12" id="KW-0460">Magnesium</keyword>
<comment type="similarity">
    <text evidence="4 12">Belongs to the PEP-utilizing enzyme family.</text>
</comment>
<evidence type="ECO:0000256" key="1">
    <source>
        <dbReference type="ARBA" id="ARBA00001946"/>
    </source>
</evidence>
<dbReference type="Proteomes" id="UP000001882">
    <property type="component" value="Chromosome"/>
</dbReference>
<dbReference type="PRINTS" id="PR01736">
    <property type="entry name" value="PHPHTRNFRASE"/>
</dbReference>
<evidence type="ECO:0000256" key="7">
    <source>
        <dbReference type="ARBA" id="ARBA00022741"/>
    </source>
</evidence>
<evidence type="ECO:0000256" key="3">
    <source>
        <dbReference type="ARBA" id="ARBA00004742"/>
    </source>
</evidence>
<feature type="domain" description="PEP-utilising enzyme C-terminal" evidence="15">
    <location>
        <begin position="465"/>
        <end position="763"/>
    </location>
</feature>
<dbReference type="PATRIC" id="fig|304371.9.peg.408"/>
<evidence type="ECO:0000256" key="6">
    <source>
        <dbReference type="ARBA" id="ARBA00022723"/>
    </source>
</evidence>
<evidence type="ECO:0000256" key="4">
    <source>
        <dbReference type="ARBA" id="ARBA00007837"/>
    </source>
</evidence>
<comment type="function">
    <text evidence="2 12">Catalyzes the phosphorylation of pyruvate to phosphoenolpyruvate.</text>
</comment>
<dbReference type="SUPFAM" id="SSF52009">
    <property type="entry name" value="Phosphohistidine domain"/>
    <property type="match status" value="1"/>
</dbReference>
<dbReference type="SUPFAM" id="SSF51621">
    <property type="entry name" value="Phosphoenolpyruvate/pyruvate domain"/>
    <property type="match status" value="1"/>
</dbReference>
<dbReference type="PROSITE" id="PS00742">
    <property type="entry name" value="PEP_ENZYMES_2"/>
    <property type="match status" value="1"/>
</dbReference>
<dbReference type="UniPathway" id="UPA00138"/>
<dbReference type="Gene3D" id="3.30.470.20">
    <property type="entry name" value="ATP-grasp fold, B domain"/>
    <property type="match status" value="1"/>
</dbReference>
<dbReference type="Pfam" id="PF00391">
    <property type="entry name" value="PEP-utilizers"/>
    <property type="match status" value="1"/>
</dbReference>
<dbReference type="SUPFAM" id="SSF56059">
    <property type="entry name" value="Glutathione synthetase ATP-binding domain-like"/>
    <property type="match status" value="1"/>
</dbReference>
<keyword evidence="8 12" id="KW-0418">Kinase</keyword>
<evidence type="ECO:0000259" key="14">
    <source>
        <dbReference type="Pfam" id="PF01326"/>
    </source>
</evidence>
<dbReference type="OrthoDB" id="23397at2157"/>
<dbReference type="PROSITE" id="PS00370">
    <property type="entry name" value="PEP_ENZYMES_PHOS_SITE"/>
    <property type="match status" value="1"/>
</dbReference>
<dbReference type="InterPro" id="IPR018274">
    <property type="entry name" value="PEP_util_AS"/>
</dbReference>
<dbReference type="FunFam" id="3.30.1490.20:FF:000010">
    <property type="entry name" value="Phosphoenolpyruvate synthase"/>
    <property type="match status" value="1"/>
</dbReference>
<evidence type="ECO:0000313" key="16">
    <source>
        <dbReference type="EMBL" id="BAI60470.1"/>
    </source>
</evidence>
<dbReference type="Gene3D" id="3.20.20.60">
    <property type="entry name" value="Phosphoenolpyruvate-binding domains"/>
    <property type="match status" value="1"/>
</dbReference>
<dbReference type="NCBIfam" id="TIGR01418">
    <property type="entry name" value="PEP_synth"/>
    <property type="match status" value="1"/>
</dbReference>
<comment type="pathway">
    <text evidence="3 12">Carbohydrate biosynthesis; gluconeogenesis.</text>
</comment>
<dbReference type="GeneID" id="8680502"/>
<dbReference type="NCBIfam" id="NF005057">
    <property type="entry name" value="PRK06464.1"/>
    <property type="match status" value="1"/>
</dbReference>
<keyword evidence="6 12" id="KW-0479">Metal-binding</keyword>
<reference evidence="16 17" key="1">
    <citation type="journal article" date="2007" name="Appl. Environ. Microbiol.">
        <title>Isolation of key methanogens for global methane emission from rice paddy fields: a novel isolate affiliated with the clone cluster rice cluster I.</title>
        <authorList>
            <person name="Sakai S."/>
            <person name="Imachi H."/>
            <person name="Sekiguchi Y."/>
            <person name="Ohashi A."/>
            <person name="Harada H."/>
            <person name="Kamagata Y."/>
        </authorList>
    </citation>
    <scope>NUCLEOTIDE SEQUENCE [LARGE SCALE GENOMIC DNA]</scope>
    <source>
        <strain evidence="17">DSM 17711 / JCM 13418 / NBRC 101707 / SANAE</strain>
    </source>
</reference>
<evidence type="ECO:0000256" key="11">
    <source>
        <dbReference type="ARBA" id="ARBA00047700"/>
    </source>
</evidence>
<organism evidence="16 17">
    <name type="scientific">Methanocella paludicola (strain DSM 17711 / JCM 13418 / NBRC 101707 / SANAE)</name>
    <dbReference type="NCBI Taxonomy" id="304371"/>
    <lineage>
        <taxon>Archaea</taxon>
        <taxon>Methanobacteriati</taxon>
        <taxon>Methanobacteriota</taxon>
        <taxon>Stenosarchaea group</taxon>
        <taxon>Methanomicrobia</taxon>
        <taxon>Methanocellales</taxon>
        <taxon>Methanocellaceae</taxon>
        <taxon>Methanocella</taxon>
    </lineage>
</organism>
<dbReference type="InterPro" id="IPR013815">
    <property type="entry name" value="ATP_grasp_subdomain_1"/>
</dbReference>
<dbReference type="Pfam" id="PF02896">
    <property type="entry name" value="PEP-utilizers_C"/>
    <property type="match status" value="1"/>
</dbReference>
<dbReference type="EC" id="2.7.9.2" evidence="12"/>
<dbReference type="InterPro" id="IPR008279">
    <property type="entry name" value="PEP-util_enz_mobile_dom"/>
</dbReference>
<keyword evidence="9 12" id="KW-0067">ATP-binding</keyword>
<dbReference type="Gene3D" id="3.50.30.10">
    <property type="entry name" value="Phosphohistidine domain"/>
    <property type="match status" value="1"/>
</dbReference>
<evidence type="ECO:0000256" key="5">
    <source>
        <dbReference type="ARBA" id="ARBA00022679"/>
    </source>
</evidence>
<dbReference type="KEGG" id="mpd:MCP_0398"/>
<dbReference type="InterPro" id="IPR015813">
    <property type="entry name" value="Pyrv/PenolPyrv_kinase-like_dom"/>
</dbReference>
<comment type="catalytic activity">
    <reaction evidence="11 12">
        <text>pyruvate + ATP + H2O = phosphoenolpyruvate + AMP + phosphate + 2 H(+)</text>
        <dbReference type="Rhea" id="RHEA:11364"/>
        <dbReference type="ChEBI" id="CHEBI:15361"/>
        <dbReference type="ChEBI" id="CHEBI:15377"/>
        <dbReference type="ChEBI" id="CHEBI:15378"/>
        <dbReference type="ChEBI" id="CHEBI:30616"/>
        <dbReference type="ChEBI" id="CHEBI:43474"/>
        <dbReference type="ChEBI" id="CHEBI:58702"/>
        <dbReference type="ChEBI" id="CHEBI:456215"/>
        <dbReference type="EC" id="2.7.9.2"/>
    </reaction>
</comment>
<reference evidence="17" key="3">
    <citation type="journal article" date="2011" name="PLoS ONE">
        <title>Genome sequence of a mesophilic hydrogenotrophic methanogen Methanocella paludicola, the first cultivated representative of the order Methanocellales.</title>
        <authorList>
            <person name="Sakai S."/>
            <person name="Takaki Y."/>
            <person name="Shimamura S."/>
            <person name="Sekine M."/>
            <person name="Tajima T."/>
            <person name="Kosugi H."/>
            <person name="Ichikawa N."/>
            <person name="Tasumi E."/>
            <person name="Hiraki A.T."/>
            <person name="Shimizu A."/>
            <person name="Kato Y."/>
            <person name="Nishiko R."/>
            <person name="Mori K."/>
            <person name="Fujita N."/>
            <person name="Imachi H."/>
            <person name="Takai K."/>
        </authorList>
    </citation>
    <scope>NUCLEOTIDE SEQUENCE [LARGE SCALE GENOMIC DNA]</scope>
    <source>
        <strain evidence="17">DSM 17711 / JCM 13418 / NBRC 101707 / SANAE</strain>
    </source>
</reference>
<dbReference type="STRING" id="304371.MCP_0398"/>
<feature type="domain" description="Pyruvate phosphate dikinase AMP/ATP-binding" evidence="14">
    <location>
        <begin position="34"/>
        <end position="343"/>
    </location>
</feature>
<dbReference type="GO" id="GO:0006094">
    <property type="term" value="P:gluconeogenesis"/>
    <property type="evidence" value="ECO:0007669"/>
    <property type="project" value="UniProtKB-UniPathway"/>
</dbReference>
<proteinExistence type="inferred from homology"/>
<accession>D1YVJ8</accession>
<sequence>MIVAAKTKSVSKEAVRPSNRLVVWLEDVRNSDIPIVGGKGASLGEMINAELPVPRGFVVTAQAFREFIEVTGIMDRLFKMLEVNVDDPKALDRASADAKKLIMDTPMPKNIEKAIRDYYATLCKREGEEVYVAARSSATAEDLPEASFAGQQETFLNVKGADDLVRDVQKCWASLYGARAIYYRVEQKFPHEQVSIAVVVQKMVDAEEAGVMFTNHMTTGEDVTIIEAAWGLGESVVSGAVSPDTYLVDNKTFEIRQKKIATKQTMITRDKKSRKSKQIAVPEAKKNVQVLPDDVIVKLAKLGQIVLDHYGKPQDIEWAVKDGELYLLQSRPITTIQKREAKEGLASGEVILEGLGASPGVVSGTVKIIHGRDELDKVLEGDILVTKMTEPDMVPAMKRSAAIVTDEGGMTCHAAIVSRELGTPAVVGTREATRLLKDGQMVTVDGQKGHVLLGALKTTEEKPSEEAKVTAVAVATKPITATEVKVNVSIPEAAERAKATMADGVGLLRIEHMILGLNTHPQVYIKGGRSDEYVNELVKGIRTVADAFYPKPVWVRTLDAPTDEFRAMKGGEGEPYEHNPMLGMRGIRRDLRETEHFKLEMAAFKKLFDLGYDNIGIMLPLVQHPVELKRAKQMMLECGIDIEKVDVGIMVEIPASALIIDDFIKEGIDFVSFGTNDLTQYTLAVDRNNELVADLYNELHPAVLKLIEYVIERCNKAGVKTSICGQAGSRPEVARRLVGMGITSISANIDAVEAVREMVARTEHEIILDAARKRVV</sequence>
<evidence type="ECO:0000256" key="12">
    <source>
        <dbReference type="PIRNR" id="PIRNR000854"/>
    </source>
</evidence>
<protein>
    <recommendedName>
        <fullName evidence="12">Phosphoenolpyruvate synthase</fullName>
        <shortName evidence="12">PEP synthase</shortName>
        <ecNumber evidence="12">2.7.9.2</ecNumber>
    </recommendedName>
    <alternativeName>
        <fullName evidence="12">Pyruvate, water dikinase</fullName>
    </alternativeName>
</protein>
<dbReference type="EMBL" id="AP011532">
    <property type="protein sequence ID" value="BAI60470.1"/>
    <property type="molecule type" value="Genomic_DNA"/>
</dbReference>